<dbReference type="InterPro" id="IPR011990">
    <property type="entry name" value="TPR-like_helical_dom_sf"/>
</dbReference>
<dbReference type="InterPro" id="IPR052480">
    <property type="entry name" value="RAPsyn"/>
</dbReference>
<feature type="signal peptide" evidence="6">
    <location>
        <begin position="1"/>
        <end position="23"/>
    </location>
</feature>
<dbReference type="Gene3D" id="1.25.40.10">
    <property type="entry name" value="Tetratricopeptide repeat domain"/>
    <property type="match status" value="3"/>
</dbReference>
<dbReference type="InterPro" id="IPR019568">
    <property type="entry name" value="Rapsyn_myristoylation/link_N"/>
</dbReference>
<evidence type="ECO:0000256" key="1">
    <source>
        <dbReference type="ARBA" id="ARBA00022723"/>
    </source>
</evidence>
<keyword evidence="1" id="KW-0479">Metal-binding</keyword>
<dbReference type="CDD" id="cd16478">
    <property type="entry name" value="RING-H2_Rapsyn"/>
    <property type="match status" value="1"/>
</dbReference>
<dbReference type="SMART" id="SM00184">
    <property type="entry name" value="RING"/>
    <property type="match status" value="1"/>
</dbReference>
<dbReference type="InterPro" id="IPR001965">
    <property type="entry name" value="Znf_PHD"/>
</dbReference>
<proteinExistence type="predicted"/>
<feature type="region of interest" description="Disordered" evidence="5">
    <location>
        <begin position="560"/>
        <end position="612"/>
    </location>
</feature>
<dbReference type="InterPro" id="IPR019734">
    <property type="entry name" value="TPR_rpt"/>
</dbReference>
<comment type="caution">
    <text evidence="8">The sequence shown here is derived from an EMBL/GenBank/DDBJ whole genome shotgun (WGS) entry which is preliminary data.</text>
</comment>
<dbReference type="GO" id="GO:1900075">
    <property type="term" value="P:positive regulation of neuromuscular synaptic transmission"/>
    <property type="evidence" value="ECO:0007669"/>
    <property type="project" value="TreeGrafter"/>
</dbReference>
<dbReference type="GO" id="GO:0007271">
    <property type="term" value="P:synaptic transmission, cholinergic"/>
    <property type="evidence" value="ECO:0007669"/>
    <property type="project" value="TreeGrafter"/>
</dbReference>
<dbReference type="GO" id="GO:0043495">
    <property type="term" value="F:protein-membrane adaptor activity"/>
    <property type="evidence" value="ECO:0007669"/>
    <property type="project" value="InterPro"/>
</dbReference>
<feature type="domain" description="RING-type" evidence="7">
    <location>
        <begin position="427"/>
        <end position="471"/>
    </location>
</feature>
<keyword evidence="6" id="KW-0732">Signal</keyword>
<dbReference type="GO" id="GO:0005737">
    <property type="term" value="C:cytoplasm"/>
    <property type="evidence" value="ECO:0007669"/>
    <property type="project" value="UniProtKB-ARBA"/>
</dbReference>
<dbReference type="AlphaFoldDB" id="A0A2G5UZR7"/>
<organism evidence="8 9">
    <name type="scientific">Caenorhabditis nigoni</name>
    <dbReference type="NCBI Taxonomy" id="1611254"/>
    <lineage>
        <taxon>Eukaryota</taxon>
        <taxon>Metazoa</taxon>
        <taxon>Ecdysozoa</taxon>
        <taxon>Nematoda</taxon>
        <taxon>Chromadorea</taxon>
        <taxon>Rhabditida</taxon>
        <taxon>Rhabditina</taxon>
        <taxon>Rhabditomorpha</taxon>
        <taxon>Rhabditoidea</taxon>
        <taxon>Rhabditidae</taxon>
        <taxon>Peloderinae</taxon>
        <taxon>Caenorhabditis</taxon>
    </lineage>
</organism>
<evidence type="ECO:0000259" key="7">
    <source>
        <dbReference type="PROSITE" id="PS50089"/>
    </source>
</evidence>
<protein>
    <recommendedName>
        <fullName evidence="7">RING-type domain-containing protein</fullName>
    </recommendedName>
</protein>
<dbReference type="InterPro" id="IPR013083">
    <property type="entry name" value="Znf_RING/FYVE/PHD"/>
</dbReference>
<dbReference type="SUPFAM" id="SSF48452">
    <property type="entry name" value="TPR-like"/>
    <property type="match status" value="2"/>
</dbReference>
<sequence>MITCRRSVGQWVFLCVATTSISSRIIDDQWDSGKLNNTCSHFGHFQKTGPIFQFLENTFFCTENAGVKLYHQRHYAQAINKWRQSLNRLNNAEDRFITLGYLAQALCDQGEYEGMLSYALSQMQLATDQNDSAMKCEAFLNLAKAYERLADFTKALQYGKASLEHPSMDPRTPGYAHLTIALAHLGMSQFQQCLESFESSMNVANETSDRLLELQICVGLGSLFTLLRDITKALIFLRNALAIVQSVTVDDVHAKYRCLILYHLSVALRMKGSLVDAKEACDEASQLAVEMGNRAIHARCMCSLADIYRELGESEAKETITKSWARYEDAYRVMRGANDKMGEVLVLSSMAKSASESRSHYTGQCECQAIQLNKKCIEIANQIGCKHVVLKCHLRLAELYSQLNDDDSEETARRAASRLTQEMQLFCNFCGQRYGLKDESLQALRCSHIFHEKCLHTYLLQRTDQNCPKCRCRAVLSDNISIRSSIASTADVQSPSTSFAPPGGVATPLVSVAAELGDITPQATLTRRPPQQDKILRGAEKDIDRVDRSLARLKSQTTANSCAAVPVPSPEVPSTTTSGASEPIASTSSAAPILSNQTNHKPPPPPRKPCFNFPPCTKPFHGKIALAYEMTKLPQTQGVLNFIQKFLYNSTNYKFQDGATQAINVPYPDSGVYENYILHYPDATSTEILDINIDQLYENVMDLTDAKIERAYEYILEERDPGNSTTNVLITVGVDDEAVFDGSATSYLHQLQSKYGFRAIAVSIGAQPNYFGDLAESEDWYFTATESNSQWVADQISRIICHL</sequence>
<gene>
    <name evidence="8" type="primary">Cni-rpy-1</name>
    <name evidence="8" type="synonym">Cnig_chr_II.g5172</name>
    <name evidence="8" type="ORF">B9Z55_005172</name>
</gene>
<dbReference type="SMART" id="SM00249">
    <property type="entry name" value="PHD"/>
    <property type="match status" value="1"/>
</dbReference>
<feature type="compositionally biased region" description="Polar residues" evidence="5">
    <location>
        <begin position="584"/>
        <end position="600"/>
    </location>
</feature>
<dbReference type="PROSITE" id="PS50089">
    <property type="entry name" value="ZF_RING_2"/>
    <property type="match status" value="1"/>
</dbReference>
<evidence type="ECO:0000313" key="8">
    <source>
        <dbReference type="EMBL" id="PIC44999.1"/>
    </source>
</evidence>
<dbReference type="Gene3D" id="3.30.40.10">
    <property type="entry name" value="Zinc/RING finger domain, C3HC4 (zinc finger)"/>
    <property type="match status" value="1"/>
</dbReference>
<evidence type="ECO:0000313" key="9">
    <source>
        <dbReference type="Proteomes" id="UP000230233"/>
    </source>
</evidence>
<feature type="compositionally biased region" description="Basic and acidic residues" evidence="5">
    <location>
        <begin position="530"/>
        <end position="541"/>
    </location>
</feature>
<evidence type="ECO:0000256" key="2">
    <source>
        <dbReference type="ARBA" id="ARBA00022771"/>
    </source>
</evidence>
<dbReference type="EMBL" id="PDUG01000002">
    <property type="protein sequence ID" value="PIC44999.1"/>
    <property type="molecule type" value="Genomic_DNA"/>
</dbReference>
<dbReference type="GO" id="GO:0008270">
    <property type="term" value="F:zinc ion binding"/>
    <property type="evidence" value="ECO:0007669"/>
    <property type="project" value="UniProtKB-KW"/>
</dbReference>
<dbReference type="GO" id="GO:0031594">
    <property type="term" value="C:neuromuscular junction"/>
    <property type="evidence" value="ECO:0007669"/>
    <property type="project" value="TreeGrafter"/>
</dbReference>
<keyword evidence="3" id="KW-0862">Zinc</keyword>
<evidence type="ECO:0000256" key="5">
    <source>
        <dbReference type="SAM" id="MobiDB-lite"/>
    </source>
</evidence>
<dbReference type="InterPro" id="IPR001841">
    <property type="entry name" value="Znf_RING"/>
</dbReference>
<dbReference type="SUPFAM" id="SSF57850">
    <property type="entry name" value="RING/U-box"/>
    <property type="match status" value="1"/>
</dbReference>
<dbReference type="OrthoDB" id="10040854at2759"/>
<dbReference type="GO" id="GO:0005886">
    <property type="term" value="C:plasma membrane"/>
    <property type="evidence" value="ECO:0007669"/>
    <property type="project" value="TreeGrafter"/>
</dbReference>
<name>A0A2G5UZR7_9PELO</name>
<dbReference type="Pfam" id="PF13639">
    <property type="entry name" value="zf-RING_2"/>
    <property type="match status" value="1"/>
</dbReference>
<accession>A0A2G5UZR7</accession>
<dbReference type="Pfam" id="PF10579">
    <property type="entry name" value="Rapsyn_N"/>
    <property type="match status" value="1"/>
</dbReference>
<dbReference type="PANTHER" id="PTHR46574:SF1">
    <property type="entry name" value="43 KDA RECEPTOR-ASSOCIATED PROTEIN OF THE SYNAPSE"/>
    <property type="match status" value="1"/>
</dbReference>
<feature type="chain" id="PRO_5013754546" description="RING-type domain-containing protein" evidence="6">
    <location>
        <begin position="24"/>
        <end position="803"/>
    </location>
</feature>
<evidence type="ECO:0000256" key="3">
    <source>
        <dbReference type="ARBA" id="ARBA00022833"/>
    </source>
</evidence>
<evidence type="ECO:0000256" key="4">
    <source>
        <dbReference type="PROSITE-ProRule" id="PRU00175"/>
    </source>
</evidence>
<keyword evidence="9" id="KW-1185">Reference proteome</keyword>
<dbReference type="STRING" id="1611254.A0A2G5UZR7"/>
<feature type="region of interest" description="Disordered" evidence="5">
    <location>
        <begin position="521"/>
        <end position="541"/>
    </location>
</feature>
<evidence type="ECO:0000256" key="6">
    <source>
        <dbReference type="SAM" id="SignalP"/>
    </source>
</evidence>
<dbReference type="Proteomes" id="UP000230233">
    <property type="component" value="Chromosome II"/>
</dbReference>
<reference evidence="9" key="1">
    <citation type="submission" date="2017-10" db="EMBL/GenBank/DDBJ databases">
        <title>Rapid genome shrinkage in a self-fertile nematode reveals novel sperm competition proteins.</title>
        <authorList>
            <person name="Yin D."/>
            <person name="Schwarz E.M."/>
            <person name="Thomas C.G."/>
            <person name="Felde R.L."/>
            <person name="Korf I.F."/>
            <person name="Cutter A.D."/>
            <person name="Schartner C.M."/>
            <person name="Ralston E.J."/>
            <person name="Meyer B.J."/>
            <person name="Haag E.S."/>
        </authorList>
    </citation>
    <scope>NUCLEOTIDE SEQUENCE [LARGE SCALE GENOMIC DNA]</scope>
    <source>
        <strain evidence="9">JU1422</strain>
    </source>
</reference>
<dbReference type="GO" id="GO:0033130">
    <property type="term" value="F:acetylcholine receptor binding"/>
    <property type="evidence" value="ECO:0007669"/>
    <property type="project" value="InterPro"/>
</dbReference>
<dbReference type="PANTHER" id="PTHR46574">
    <property type="entry name" value="43 KDA RECEPTOR-ASSOCIATED PROTEIN OF THE SYNAPSE"/>
    <property type="match status" value="1"/>
</dbReference>
<keyword evidence="2 4" id="KW-0863">Zinc-finger</keyword>
<dbReference type="SMART" id="SM00028">
    <property type="entry name" value="TPR"/>
    <property type="match status" value="6"/>
</dbReference>